<dbReference type="Gene3D" id="3.20.20.100">
    <property type="entry name" value="NADP-dependent oxidoreductase domain"/>
    <property type="match status" value="1"/>
</dbReference>
<dbReference type="SUPFAM" id="SSF51430">
    <property type="entry name" value="NAD(P)-linked oxidoreductase"/>
    <property type="match status" value="1"/>
</dbReference>
<dbReference type="AlphaFoldDB" id="A0A4Q1R3G9"/>
<dbReference type="PRINTS" id="PR00069">
    <property type="entry name" value="ALDKETRDTASE"/>
</dbReference>
<evidence type="ECO:0000313" key="3">
    <source>
        <dbReference type="EMBL" id="RXS66259.1"/>
    </source>
</evidence>
<dbReference type="Proteomes" id="UP000289482">
    <property type="component" value="Unassembled WGS sequence"/>
</dbReference>
<name>A0A4Q1R3G9_9ACTN</name>
<accession>A0A4Q1R3G9</accession>
<dbReference type="InterPro" id="IPR036812">
    <property type="entry name" value="NAD(P)_OxRdtase_dom_sf"/>
</dbReference>
<keyword evidence="4" id="KW-1185">Reference proteome</keyword>
<reference evidence="3 4" key="1">
    <citation type="submission" date="2019-01" db="EMBL/GenBank/DDBJ databases">
        <title>Draft genome sequences of the type strain Streptomyces sioyaensis DSM 40032 and its novel strain, TM32, a thermotolerant antibiotics-producing actinobacterium.</title>
        <authorList>
            <person name="Nakaew N."/>
            <person name="Lumyong S."/>
            <person name="Sloan W.T."/>
            <person name="Sungthong R."/>
        </authorList>
    </citation>
    <scope>NUCLEOTIDE SEQUENCE [LARGE SCALE GENOMIC DNA]</scope>
    <source>
        <strain evidence="3 4">DSM 40032</strain>
    </source>
</reference>
<keyword evidence="1" id="KW-0560">Oxidoreductase</keyword>
<organism evidence="3 4">
    <name type="scientific">Streptomyces sioyaensis</name>
    <dbReference type="NCBI Taxonomy" id="67364"/>
    <lineage>
        <taxon>Bacteria</taxon>
        <taxon>Bacillati</taxon>
        <taxon>Actinomycetota</taxon>
        <taxon>Actinomycetes</taxon>
        <taxon>Kitasatosporales</taxon>
        <taxon>Streptomycetaceae</taxon>
        <taxon>Streptomyces</taxon>
    </lineage>
</organism>
<proteinExistence type="predicted"/>
<protein>
    <submittedName>
        <fullName evidence="3">Aldo/keto reductase</fullName>
    </submittedName>
</protein>
<dbReference type="InterPro" id="IPR020471">
    <property type="entry name" value="AKR"/>
</dbReference>
<dbReference type="PANTHER" id="PTHR43364">
    <property type="entry name" value="NADH-SPECIFIC METHYLGLYOXAL REDUCTASE-RELATED"/>
    <property type="match status" value="1"/>
</dbReference>
<feature type="domain" description="NADP-dependent oxidoreductase" evidence="2">
    <location>
        <begin position="45"/>
        <end position="326"/>
    </location>
</feature>
<dbReference type="RefSeq" id="WP_129248296.1">
    <property type="nucleotide sequence ID" value="NZ_JABZEL010000009.1"/>
</dbReference>
<dbReference type="GO" id="GO:0016491">
    <property type="term" value="F:oxidoreductase activity"/>
    <property type="evidence" value="ECO:0007669"/>
    <property type="project" value="UniProtKB-KW"/>
</dbReference>
<dbReference type="GeneID" id="95779461"/>
<dbReference type="InterPro" id="IPR023210">
    <property type="entry name" value="NADP_OxRdtase_dom"/>
</dbReference>
<evidence type="ECO:0000256" key="1">
    <source>
        <dbReference type="ARBA" id="ARBA00023002"/>
    </source>
</evidence>
<dbReference type="GO" id="GO:0005829">
    <property type="term" value="C:cytosol"/>
    <property type="evidence" value="ECO:0007669"/>
    <property type="project" value="TreeGrafter"/>
</dbReference>
<evidence type="ECO:0000259" key="2">
    <source>
        <dbReference type="Pfam" id="PF00248"/>
    </source>
</evidence>
<dbReference type="InterPro" id="IPR050523">
    <property type="entry name" value="AKR_Detox_Biosynth"/>
</dbReference>
<dbReference type="EMBL" id="SDIF01000039">
    <property type="protein sequence ID" value="RXS66259.1"/>
    <property type="molecule type" value="Genomic_DNA"/>
</dbReference>
<dbReference type="Pfam" id="PF00248">
    <property type="entry name" value="Aldo_ket_red"/>
    <property type="match status" value="1"/>
</dbReference>
<dbReference type="PANTHER" id="PTHR43364:SF4">
    <property type="entry name" value="NAD(P)-LINKED OXIDOREDUCTASE SUPERFAMILY PROTEIN"/>
    <property type="match status" value="1"/>
</dbReference>
<dbReference type="CDD" id="cd19080">
    <property type="entry name" value="AKR_AKR9A_9B"/>
    <property type="match status" value="1"/>
</dbReference>
<evidence type="ECO:0000313" key="4">
    <source>
        <dbReference type="Proteomes" id="UP000289482"/>
    </source>
</evidence>
<comment type="caution">
    <text evidence="3">The sequence shown here is derived from an EMBL/GenBank/DDBJ whole genome shotgun (WGS) entry which is preliminary data.</text>
</comment>
<gene>
    <name evidence="3" type="ORF">EST54_15985</name>
</gene>
<sequence>MRYQTFGRNTGLRVSEYALGTGNFGTRCGETGKGSELLWARRGAGADRHTARALFERFAEAGGNFVDTADCYQFGEAEELLGEFLAADRDHFVLSTKFTNGSSPQPRVTRTGNSRKTMVRSVEASLKRLGTDYIDLYWAHFPDDLTPVEEILAAFDDLVRAGKILYAGLSNFPAWRIARAATMTDLRGWSPLIGVQTEYSLTQRTPDRELLPMAESLGLGVAMWSPLGGGLLTGLYRRGADGWVSDGKRAIRGDGSRQEKVVEVVRAVGEETGAPAAQVAVAWVRERARRAATTLVPVIGPRSPEQLDDYLSALDLTLTDEQYGRLCAAGTVPAGAPHEVNALAWNAVIGGHPGRMATPAVPVP</sequence>